<organism evidence="2">
    <name type="scientific">viral metagenome</name>
    <dbReference type="NCBI Taxonomy" id="1070528"/>
    <lineage>
        <taxon>unclassified sequences</taxon>
        <taxon>metagenomes</taxon>
        <taxon>organismal metagenomes</taxon>
    </lineage>
</organism>
<accession>A0A6C0H1X5</accession>
<proteinExistence type="predicted"/>
<name>A0A6C0H1X5_9ZZZZ</name>
<protein>
    <submittedName>
        <fullName evidence="2">Uncharacterized protein</fullName>
    </submittedName>
</protein>
<keyword evidence="1" id="KW-0812">Transmembrane</keyword>
<evidence type="ECO:0000256" key="1">
    <source>
        <dbReference type="SAM" id="Phobius"/>
    </source>
</evidence>
<keyword evidence="1" id="KW-0472">Membrane</keyword>
<sequence length="131" mass="15172">MEKMESISGYNINDFFYVSAKTGNYMPTDTECVEMNPTDIQWDTTCDEIHFTENRDKCIQKELCMNKNYADKLVSANNGHYGKDEKYVNTSKIYMNSYKTSFVFVAGIAALGYFIYRNRVVNYITPEIVAK</sequence>
<reference evidence="2" key="1">
    <citation type="journal article" date="2020" name="Nature">
        <title>Giant virus diversity and host interactions through global metagenomics.</title>
        <authorList>
            <person name="Schulz F."/>
            <person name="Roux S."/>
            <person name="Paez-Espino D."/>
            <person name="Jungbluth S."/>
            <person name="Walsh D.A."/>
            <person name="Denef V.J."/>
            <person name="McMahon K.D."/>
            <person name="Konstantinidis K.T."/>
            <person name="Eloe-Fadrosh E.A."/>
            <person name="Kyrpides N.C."/>
            <person name="Woyke T."/>
        </authorList>
    </citation>
    <scope>NUCLEOTIDE SEQUENCE</scope>
    <source>
        <strain evidence="2">GVMAG-M-3300023179-59</strain>
    </source>
</reference>
<keyword evidence="1" id="KW-1133">Transmembrane helix</keyword>
<feature type="transmembrane region" description="Helical" evidence="1">
    <location>
        <begin position="98"/>
        <end position="116"/>
    </location>
</feature>
<dbReference type="EMBL" id="MN739851">
    <property type="protein sequence ID" value="QHT74541.1"/>
    <property type="molecule type" value="Genomic_DNA"/>
</dbReference>
<dbReference type="AlphaFoldDB" id="A0A6C0H1X5"/>
<evidence type="ECO:0000313" key="2">
    <source>
        <dbReference type="EMBL" id="QHT74541.1"/>
    </source>
</evidence>